<dbReference type="PROSITE" id="PS50943">
    <property type="entry name" value="HTH_CROC1"/>
    <property type="match status" value="1"/>
</dbReference>
<name>A0A4U1J585_9BACT</name>
<proteinExistence type="predicted"/>
<dbReference type="RefSeq" id="WP_136932385.1">
    <property type="nucleotide sequence ID" value="NZ_SSMQ01000035.1"/>
</dbReference>
<dbReference type="PANTHER" id="PTHR46797:SF1">
    <property type="entry name" value="METHYLPHOSPHONATE SYNTHASE"/>
    <property type="match status" value="1"/>
</dbReference>
<dbReference type="AlphaFoldDB" id="A0A4U1J585"/>
<dbReference type="PANTHER" id="PTHR46797">
    <property type="entry name" value="HTH-TYPE TRANSCRIPTIONAL REGULATOR"/>
    <property type="match status" value="1"/>
</dbReference>
<dbReference type="EMBL" id="SSMQ01000035">
    <property type="protein sequence ID" value="TKD02262.1"/>
    <property type="molecule type" value="Genomic_DNA"/>
</dbReference>
<feature type="region of interest" description="Disordered" evidence="2">
    <location>
        <begin position="112"/>
        <end position="144"/>
    </location>
</feature>
<dbReference type="CDD" id="cd00093">
    <property type="entry name" value="HTH_XRE"/>
    <property type="match status" value="1"/>
</dbReference>
<dbReference type="GO" id="GO:0003677">
    <property type="term" value="F:DNA binding"/>
    <property type="evidence" value="ECO:0007669"/>
    <property type="project" value="UniProtKB-KW"/>
</dbReference>
<gene>
    <name evidence="4" type="ORF">E8A74_29250</name>
</gene>
<accession>A0A4U1J585</accession>
<sequence>MPRRREPDPFALQVGIRIRQLREEQGLTMEKLAFESELGSKGHLSNLERGLARPTIHTLRVLAERLEVDVLDLLTFPEQGDRQKLVDLTRYLGRGTIRKLLKDILKDMAPLESAKEPAAAVPPPKKAAKRKSAPAKARKKKRSS</sequence>
<protein>
    <submittedName>
        <fullName evidence="4">Helix-turn-helix domain-containing protein</fullName>
    </submittedName>
</protein>
<dbReference type="GO" id="GO:0003700">
    <property type="term" value="F:DNA-binding transcription factor activity"/>
    <property type="evidence" value="ECO:0007669"/>
    <property type="project" value="TreeGrafter"/>
</dbReference>
<evidence type="ECO:0000256" key="1">
    <source>
        <dbReference type="ARBA" id="ARBA00023125"/>
    </source>
</evidence>
<evidence type="ECO:0000256" key="2">
    <source>
        <dbReference type="SAM" id="MobiDB-lite"/>
    </source>
</evidence>
<dbReference type="Proteomes" id="UP000309215">
    <property type="component" value="Unassembled WGS sequence"/>
</dbReference>
<dbReference type="GO" id="GO:0005829">
    <property type="term" value="C:cytosol"/>
    <property type="evidence" value="ECO:0007669"/>
    <property type="project" value="TreeGrafter"/>
</dbReference>
<dbReference type="InterPro" id="IPR010982">
    <property type="entry name" value="Lambda_DNA-bd_dom_sf"/>
</dbReference>
<evidence type="ECO:0000313" key="4">
    <source>
        <dbReference type="EMBL" id="TKD02262.1"/>
    </source>
</evidence>
<evidence type="ECO:0000259" key="3">
    <source>
        <dbReference type="PROSITE" id="PS50943"/>
    </source>
</evidence>
<comment type="caution">
    <text evidence="4">The sequence shown here is derived from an EMBL/GenBank/DDBJ whole genome shotgun (WGS) entry which is preliminary data.</text>
</comment>
<keyword evidence="1" id="KW-0238">DNA-binding</keyword>
<feature type="compositionally biased region" description="Basic residues" evidence="2">
    <location>
        <begin position="126"/>
        <end position="144"/>
    </location>
</feature>
<dbReference type="InterPro" id="IPR050807">
    <property type="entry name" value="TransReg_Diox_bact_type"/>
</dbReference>
<dbReference type="InterPro" id="IPR001387">
    <property type="entry name" value="Cro/C1-type_HTH"/>
</dbReference>
<dbReference type="OrthoDB" id="5518437at2"/>
<feature type="domain" description="HTH cro/C1-type" evidence="3">
    <location>
        <begin position="18"/>
        <end position="73"/>
    </location>
</feature>
<evidence type="ECO:0000313" key="5">
    <source>
        <dbReference type="Proteomes" id="UP000309215"/>
    </source>
</evidence>
<dbReference type="SMART" id="SM00530">
    <property type="entry name" value="HTH_XRE"/>
    <property type="match status" value="1"/>
</dbReference>
<keyword evidence="5" id="KW-1185">Reference proteome</keyword>
<dbReference type="SUPFAM" id="SSF47413">
    <property type="entry name" value="lambda repressor-like DNA-binding domains"/>
    <property type="match status" value="1"/>
</dbReference>
<organism evidence="4 5">
    <name type="scientific">Polyangium fumosum</name>
    <dbReference type="NCBI Taxonomy" id="889272"/>
    <lineage>
        <taxon>Bacteria</taxon>
        <taxon>Pseudomonadati</taxon>
        <taxon>Myxococcota</taxon>
        <taxon>Polyangia</taxon>
        <taxon>Polyangiales</taxon>
        <taxon>Polyangiaceae</taxon>
        <taxon>Polyangium</taxon>
    </lineage>
</organism>
<dbReference type="Gene3D" id="1.10.260.40">
    <property type="entry name" value="lambda repressor-like DNA-binding domains"/>
    <property type="match status" value="1"/>
</dbReference>
<dbReference type="Pfam" id="PF01381">
    <property type="entry name" value="HTH_3"/>
    <property type="match status" value="1"/>
</dbReference>
<reference evidence="4 5" key="1">
    <citation type="submission" date="2019-04" db="EMBL/GenBank/DDBJ databases">
        <authorList>
            <person name="Li Y."/>
            <person name="Wang J."/>
        </authorList>
    </citation>
    <scope>NUCLEOTIDE SEQUENCE [LARGE SCALE GENOMIC DNA]</scope>
    <source>
        <strain evidence="4 5">DSM 14668</strain>
    </source>
</reference>